<protein>
    <recommendedName>
        <fullName evidence="10">Letm1 RBD domain-containing protein</fullName>
    </recommendedName>
</protein>
<dbReference type="OrthoDB" id="275278at2759"/>
<comment type="subcellular location">
    <subcellularLocation>
        <location evidence="1">Mitochondrion inner membrane</location>
        <topology evidence="1">Single-pass membrane protein</topology>
    </subcellularLocation>
</comment>
<dbReference type="eggNOG" id="KOG1043">
    <property type="taxonomic scope" value="Eukaryota"/>
</dbReference>
<feature type="region of interest" description="Disordered" evidence="8">
    <location>
        <begin position="748"/>
        <end position="767"/>
    </location>
</feature>
<keyword evidence="3" id="KW-0999">Mitochondrion inner membrane</keyword>
<evidence type="ECO:0000256" key="1">
    <source>
        <dbReference type="ARBA" id="ARBA00004434"/>
    </source>
</evidence>
<feature type="region of interest" description="Disordered" evidence="8">
    <location>
        <begin position="780"/>
        <end position="803"/>
    </location>
</feature>
<dbReference type="PANTHER" id="PTHR14009">
    <property type="entry name" value="LEUCINE ZIPPER-EF-HAND CONTAINING TRANSMEMBRANE PROTEIN"/>
    <property type="match status" value="1"/>
</dbReference>
<evidence type="ECO:0000256" key="3">
    <source>
        <dbReference type="ARBA" id="ARBA00022792"/>
    </source>
</evidence>
<keyword evidence="7" id="KW-0175">Coiled coil</keyword>
<keyword evidence="2 9" id="KW-0812">Transmembrane</keyword>
<keyword evidence="4 9" id="KW-1133">Transmembrane helix</keyword>
<proteinExistence type="predicted"/>
<evidence type="ECO:0000256" key="6">
    <source>
        <dbReference type="ARBA" id="ARBA00023136"/>
    </source>
</evidence>
<sequence length="803" mass="89694">MKEASRSRGCQVRLRIASHLTCTRVYPELQWVQPHVLFSGRQAVSRKAKVVNIAKAWSRAPHRIYAACRRRSVANLVYCCATKGHQEHSEAPPSDDALREYEAVTSTPEHDTNDAVRRELAENRFKAVRERVATLEQKLQHGEAIRRVLLAEQLLKALRNPELYAKLEAVGRRHAAEQETPSSASSDSKATASAAMSSAVAGAAATELEQPTDVDAGRTPSVAASDERIMALARIIQQTQGLLEALSQWKHLPDSVLAKAKEFRKELGQVLLETDLETVLTTGGSVSSAGTPSSETSSPAARDFFNRAVRALRGRSSGKPAVTDEELESILSAAAQMRRTSALKAEMDRIVTAEAAAAMVEAQRARDEKSAKNTGATYTQASARHAQHLLERCRLKGHELRSWLKHFVSDTWQRLNGVPSPSQGSSEMSETAIAPAPVMPFRQRQALIFKHTLEDLKPLERKLQELSKEREMRLRREGPLGKLIHIRDLRALDDQVNALRRQISVRVLESEMERIYLYLDAELDASTLFFSRPINDEQEEMLLIAEYGLLARRLAEIQVLVDVGEAVLIEDDELADLASDIQFLKSRLGIGEDDAYMNLGSVVLDWSRIRQYLAEMSQKAKEGGEFYWRGVRLLGGDIMYSLRLIQRAAAGYTLTPREVRTIRRTGRDILTLVPFGILLALPLTPVGHVMVFSFIQRYFPSFFPSTFTDKRQELMRRYESLMQQISSLEKDSATEEAEKVSLLARAAPEETHLASDDDDNDIDAGTSYVDNEIDIDKRSSALGNSAGERLASRRSRGVEFPRK</sequence>
<evidence type="ECO:0000313" key="11">
    <source>
        <dbReference type="EMBL" id="BAM79675.1"/>
    </source>
</evidence>
<evidence type="ECO:0000256" key="5">
    <source>
        <dbReference type="ARBA" id="ARBA00023128"/>
    </source>
</evidence>
<dbReference type="GeneID" id="16993165"/>
<dbReference type="GO" id="GO:0030003">
    <property type="term" value="P:intracellular monoatomic cation homeostasis"/>
    <property type="evidence" value="ECO:0007669"/>
    <property type="project" value="TreeGrafter"/>
</dbReference>
<dbReference type="Gramene" id="CMG177CT">
    <property type="protein sequence ID" value="CMG177CT"/>
    <property type="gene ID" value="CMG177C"/>
</dbReference>
<dbReference type="AlphaFoldDB" id="M1V4U5"/>
<evidence type="ECO:0000256" key="2">
    <source>
        <dbReference type="ARBA" id="ARBA00022692"/>
    </source>
</evidence>
<reference evidence="11 12" key="1">
    <citation type="journal article" date="2004" name="Nature">
        <title>Genome sequence of the ultrasmall unicellular red alga Cyanidioschyzon merolae 10D.</title>
        <authorList>
            <person name="Matsuzaki M."/>
            <person name="Misumi O."/>
            <person name="Shin-i T."/>
            <person name="Maruyama S."/>
            <person name="Takahara M."/>
            <person name="Miyagishima S."/>
            <person name="Mori T."/>
            <person name="Nishida K."/>
            <person name="Yagisawa F."/>
            <person name="Nishida K."/>
            <person name="Yoshida Y."/>
            <person name="Nishimura Y."/>
            <person name="Nakao S."/>
            <person name="Kobayashi T."/>
            <person name="Momoyama Y."/>
            <person name="Higashiyama T."/>
            <person name="Minoda A."/>
            <person name="Sano M."/>
            <person name="Nomoto H."/>
            <person name="Oishi K."/>
            <person name="Hayashi H."/>
            <person name="Ohta F."/>
            <person name="Nishizaka S."/>
            <person name="Haga S."/>
            <person name="Miura S."/>
            <person name="Morishita T."/>
            <person name="Kabeya Y."/>
            <person name="Terasawa K."/>
            <person name="Suzuki Y."/>
            <person name="Ishii Y."/>
            <person name="Asakawa S."/>
            <person name="Takano H."/>
            <person name="Ohta N."/>
            <person name="Kuroiwa H."/>
            <person name="Tanaka K."/>
            <person name="Shimizu N."/>
            <person name="Sugano S."/>
            <person name="Sato N."/>
            <person name="Nozaki H."/>
            <person name="Ogasawara N."/>
            <person name="Kohara Y."/>
            <person name="Kuroiwa T."/>
        </authorList>
    </citation>
    <scope>NUCLEOTIDE SEQUENCE [LARGE SCALE GENOMIC DNA]</scope>
    <source>
        <strain evidence="11 12">10D</strain>
    </source>
</reference>
<dbReference type="GO" id="GO:0005743">
    <property type="term" value="C:mitochondrial inner membrane"/>
    <property type="evidence" value="ECO:0007669"/>
    <property type="project" value="UniProtKB-SubCell"/>
</dbReference>
<evidence type="ECO:0000256" key="9">
    <source>
        <dbReference type="SAM" id="Phobius"/>
    </source>
</evidence>
<dbReference type="KEGG" id="cme:CYME_CMG177C"/>
<keyword evidence="12" id="KW-1185">Reference proteome</keyword>
<evidence type="ECO:0000256" key="8">
    <source>
        <dbReference type="SAM" id="MobiDB-lite"/>
    </source>
</evidence>
<dbReference type="EMBL" id="AP006489">
    <property type="protein sequence ID" value="BAM79675.1"/>
    <property type="molecule type" value="Genomic_DNA"/>
</dbReference>
<name>M1V4U5_CYAM1</name>
<feature type="coiled-coil region" evidence="7">
    <location>
        <begin position="711"/>
        <end position="738"/>
    </location>
</feature>
<dbReference type="GO" id="GO:0043022">
    <property type="term" value="F:ribosome binding"/>
    <property type="evidence" value="ECO:0007669"/>
    <property type="project" value="InterPro"/>
</dbReference>
<dbReference type="Proteomes" id="UP000007014">
    <property type="component" value="Chromosome 7"/>
</dbReference>
<dbReference type="InterPro" id="IPR033122">
    <property type="entry name" value="LETM1-like_RBD"/>
</dbReference>
<evidence type="ECO:0000256" key="4">
    <source>
        <dbReference type="ARBA" id="ARBA00022989"/>
    </source>
</evidence>
<feature type="domain" description="Letm1 RBD" evidence="10">
    <location>
        <begin position="654"/>
        <end position="721"/>
    </location>
</feature>
<reference evidence="11 12" key="2">
    <citation type="journal article" date="2007" name="BMC Biol.">
        <title>A 100%-complete sequence reveals unusually simple genomic features in the hot-spring red alga Cyanidioschyzon merolae.</title>
        <authorList>
            <person name="Nozaki H."/>
            <person name="Takano H."/>
            <person name="Misumi O."/>
            <person name="Terasawa K."/>
            <person name="Matsuzaki M."/>
            <person name="Maruyama S."/>
            <person name="Nishida K."/>
            <person name="Yagisawa F."/>
            <person name="Yoshida Y."/>
            <person name="Fujiwara T."/>
            <person name="Takio S."/>
            <person name="Tamura K."/>
            <person name="Chung S.J."/>
            <person name="Nakamura S."/>
            <person name="Kuroiwa H."/>
            <person name="Tanaka K."/>
            <person name="Sato N."/>
            <person name="Kuroiwa T."/>
        </authorList>
    </citation>
    <scope>NUCLEOTIDE SEQUENCE [LARGE SCALE GENOMIC DNA]</scope>
    <source>
        <strain evidence="11 12">10D</strain>
    </source>
</reference>
<feature type="region of interest" description="Disordered" evidence="8">
    <location>
        <begin position="202"/>
        <end position="221"/>
    </location>
</feature>
<evidence type="ECO:0000256" key="7">
    <source>
        <dbReference type="SAM" id="Coils"/>
    </source>
</evidence>
<gene>
    <name evidence="11" type="ORF">CYME_CMG177C</name>
</gene>
<dbReference type="RefSeq" id="XP_005535961.1">
    <property type="nucleotide sequence ID" value="XM_005535904.1"/>
</dbReference>
<dbReference type="Pfam" id="PF07766">
    <property type="entry name" value="LETM1_RBD"/>
    <property type="match status" value="1"/>
</dbReference>
<dbReference type="InterPro" id="IPR044202">
    <property type="entry name" value="LETM1/MDM38-like"/>
</dbReference>
<evidence type="ECO:0000313" key="12">
    <source>
        <dbReference type="Proteomes" id="UP000007014"/>
    </source>
</evidence>
<dbReference type="HOGENOM" id="CLU_350709_0_0_1"/>
<organism evidence="11 12">
    <name type="scientific">Cyanidioschyzon merolae (strain NIES-3377 / 10D)</name>
    <name type="common">Unicellular red alga</name>
    <dbReference type="NCBI Taxonomy" id="280699"/>
    <lineage>
        <taxon>Eukaryota</taxon>
        <taxon>Rhodophyta</taxon>
        <taxon>Bangiophyceae</taxon>
        <taxon>Cyanidiales</taxon>
        <taxon>Cyanidiaceae</taxon>
        <taxon>Cyanidioschyzon</taxon>
    </lineage>
</organism>
<evidence type="ECO:0000259" key="10">
    <source>
        <dbReference type="Pfam" id="PF07766"/>
    </source>
</evidence>
<keyword evidence="6 9" id="KW-0472">Membrane</keyword>
<accession>M1V4U5</accession>
<feature type="transmembrane region" description="Helical" evidence="9">
    <location>
        <begin position="669"/>
        <end position="695"/>
    </location>
</feature>
<dbReference type="PANTHER" id="PTHR14009:SF1">
    <property type="entry name" value="MITOCHONDRIAL PROTON_CALCIUM EXCHANGER PROTEIN"/>
    <property type="match status" value="1"/>
</dbReference>
<keyword evidence="5" id="KW-0496">Mitochondrion</keyword>